<accession>M8D6U8</accession>
<evidence type="ECO:0000313" key="2">
    <source>
        <dbReference type="EMBL" id="EMT51979.1"/>
    </source>
</evidence>
<protein>
    <submittedName>
        <fullName evidence="2">Uncharacterized protein</fullName>
    </submittedName>
</protein>
<comment type="caution">
    <text evidence="2">The sequence shown here is derived from an EMBL/GenBank/DDBJ whole genome shotgun (WGS) entry which is preliminary data.</text>
</comment>
<proteinExistence type="predicted"/>
<keyword evidence="1" id="KW-0812">Transmembrane</keyword>
<keyword evidence="1" id="KW-0472">Membrane</keyword>
<gene>
    <name evidence="2" type="ORF">I532_14088</name>
</gene>
<dbReference type="AlphaFoldDB" id="M8D6U8"/>
<evidence type="ECO:0000313" key="3">
    <source>
        <dbReference type="Proteomes" id="UP000012081"/>
    </source>
</evidence>
<dbReference type="STRING" id="1300222.I532_14088"/>
<dbReference type="RefSeq" id="WP_003388993.1">
    <property type="nucleotide sequence ID" value="NZ_APBN01000005.1"/>
</dbReference>
<reference evidence="2 3" key="1">
    <citation type="submission" date="2013-03" db="EMBL/GenBank/DDBJ databases">
        <title>Assembly of a new bacterial strain Brevibacillus borstelensis AK1.</title>
        <authorList>
            <person name="Rajan I."/>
            <person name="PoliReddy D."/>
            <person name="Sugumar T."/>
            <person name="Rathinam K."/>
            <person name="Alqarawi S."/>
            <person name="Khalil A.B."/>
            <person name="Sivakumar N."/>
        </authorList>
    </citation>
    <scope>NUCLEOTIDE SEQUENCE [LARGE SCALE GENOMIC DNA]</scope>
    <source>
        <strain evidence="2 3">AK1</strain>
    </source>
</reference>
<dbReference type="EMBL" id="APBN01000005">
    <property type="protein sequence ID" value="EMT51979.1"/>
    <property type="molecule type" value="Genomic_DNA"/>
</dbReference>
<evidence type="ECO:0000256" key="1">
    <source>
        <dbReference type="SAM" id="Phobius"/>
    </source>
</evidence>
<sequence length="53" mass="6042">MLRKIFGTLPPYLTFFGAVLSILIPWLFYKASQKLHQYGDPPWKNGSTGQKGE</sequence>
<feature type="transmembrane region" description="Helical" evidence="1">
    <location>
        <begin position="12"/>
        <end position="29"/>
    </location>
</feature>
<keyword evidence="3" id="KW-1185">Reference proteome</keyword>
<dbReference type="GeneID" id="89498539"/>
<keyword evidence="1" id="KW-1133">Transmembrane helix</keyword>
<organism evidence="2 3">
    <name type="scientific">Brevibacillus borstelensis AK1</name>
    <dbReference type="NCBI Taxonomy" id="1300222"/>
    <lineage>
        <taxon>Bacteria</taxon>
        <taxon>Bacillati</taxon>
        <taxon>Bacillota</taxon>
        <taxon>Bacilli</taxon>
        <taxon>Bacillales</taxon>
        <taxon>Paenibacillaceae</taxon>
        <taxon>Brevibacillus</taxon>
    </lineage>
</organism>
<name>M8D6U8_9BACL</name>
<dbReference type="Proteomes" id="UP000012081">
    <property type="component" value="Unassembled WGS sequence"/>
</dbReference>
<dbReference type="PATRIC" id="fig|1300222.3.peg.2944"/>